<proteinExistence type="predicted"/>
<evidence type="ECO:0000313" key="1">
    <source>
        <dbReference type="EMBL" id="MFB9682885.1"/>
    </source>
</evidence>
<name>A0ABV5TXM3_9PSEU</name>
<organism evidence="1 2">
    <name type="scientific">Amycolatopsis plumensis</name>
    <dbReference type="NCBI Taxonomy" id="236508"/>
    <lineage>
        <taxon>Bacteria</taxon>
        <taxon>Bacillati</taxon>
        <taxon>Actinomycetota</taxon>
        <taxon>Actinomycetes</taxon>
        <taxon>Pseudonocardiales</taxon>
        <taxon>Pseudonocardiaceae</taxon>
        <taxon>Amycolatopsis</taxon>
    </lineage>
</organism>
<keyword evidence="2" id="KW-1185">Reference proteome</keyword>
<protein>
    <recommendedName>
        <fullName evidence="3">FXSXX-COOH protein</fullName>
    </recommendedName>
</protein>
<sequence length="64" mass="6920">MTQLPRSSTEPQIESELLDVNGIPLAKLRTLDHGGLRKALRHAVERVAYIPVTASGSAGVKRVD</sequence>
<evidence type="ECO:0000313" key="2">
    <source>
        <dbReference type="Proteomes" id="UP001589535"/>
    </source>
</evidence>
<evidence type="ECO:0008006" key="3">
    <source>
        <dbReference type="Google" id="ProtNLM"/>
    </source>
</evidence>
<reference evidence="1 2" key="1">
    <citation type="submission" date="2024-09" db="EMBL/GenBank/DDBJ databases">
        <authorList>
            <person name="Sun Q."/>
            <person name="Mori K."/>
        </authorList>
    </citation>
    <scope>NUCLEOTIDE SEQUENCE [LARGE SCALE GENOMIC DNA]</scope>
    <source>
        <strain evidence="1 2">JCM 13852</strain>
    </source>
</reference>
<dbReference type="Proteomes" id="UP001589535">
    <property type="component" value="Unassembled WGS sequence"/>
</dbReference>
<accession>A0ABV5TXM3</accession>
<dbReference type="RefSeq" id="WP_378188897.1">
    <property type="nucleotide sequence ID" value="NZ_JBHMBK010000001.1"/>
</dbReference>
<gene>
    <name evidence="1" type="ORF">ACFFTO_01725</name>
</gene>
<dbReference type="EMBL" id="JBHMBK010000001">
    <property type="protein sequence ID" value="MFB9682885.1"/>
    <property type="molecule type" value="Genomic_DNA"/>
</dbReference>
<comment type="caution">
    <text evidence="1">The sequence shown here is derived from an EMBL/GenBank/DDBJ whole genome shotgun (WGS) entry which is preliminary data.</text>
</comment>